<evidence type="ECO:0000256" key="3">
    <source>
        <dbReference type="PIRSR" id="PIRSR605502-1"/>
    </source>
</evidence>
<dbReference type="Proteomes" id="UP001199319">
    <property type="component" value="Unassembled WGS sequence"/>
</dbReference>
<sequence length="386" mass="42653">MKASEKNLDKIRGALIGGAIGDALGYPVEFMTLDRITGKYGELGITAYELDRASGKALISDDTQMTLFTANGILFWETRGRMRGIGAAPHDYVAMAYQDWLTTQYANYRTGSQTKRYDCGRGVSWLLDVPALYSRRAPGNTCISALSEARKSRNTGDYIDNPRNNSKGCGGIMRVAPLGIHNANTPLEWLDQEGAYLSAITHGHPLGYLPAAVLTHILNRIVFPREKQMTLLEIIDEAVDTIRRLFGGTDYLDDLCTIIDKAVRLAANHDTDRNNIRQLGGGWVAEETLAIAIYCALRYEHDFSAGIIAAVNHDGDSDSTGAVTGNILGAINGYNPIEAKWKDNLELLDVLLEMSDDLCRGCLMSEYDTDYDPDWARKYIDAHWKA</sequence>
<dbReference type="Gene3D" id="1.10.4080.10">
    <property type="entry name" value="ADP-ribosylation/Crystallin J1"/>
    <property type="match status" value="1"/>
</dbReference>
<feature type="binding site" evidence="3">
    <location>
        <position position="60"/>
    </location>
    <ligand>
        <name>Mg(2+)</name>
        <dbReference type="ChEBI" id="CHEBI:18420"/>
        <label>1</label>
    </ligand>
</feature>
<dbReference type="EMBL" id="JAJEPW010000104">
    <property type="protein sequence ID" value="MCC2131095.1"/>
    <property type="molecule type" value="Genomic_DNA"/>
</dbReference>
<keyword evidence="5" id="KW-1185">Reference proteome</keyword>
<keyword evidence="3" id="KW-0460">Magnesium</keyword>
<dbReference type="RefSeq" id="WP_302930209.1">
    <property type="nucleotide sequence ID" value="NZ_JAJEPW010000104.1"/>
</dbReference>
<dbReference type="SUPFAM" id="SSF101478">
    <property type="entry name" value="ADP-ribosylglycohydrolase"/>
    <property type="match status" value="1"/>
</dbReference>
<dbReference type="GO" id="GO:0046872">
    <property type="term" value="F:metal ion binding"/>
    <property type="evidence" value="ECO:0007669"/>
    <property type="project" value="UniProtKB-KW"/>
</dbReference>
<dbReference type="InterPro" id="IPR050792">
    <property type="entry name" value="ADP-ribosylglycohydrolase"/>
</dbReference>
<evidence type="ECO:0000256" key="2">
    <source>
        <dbReference type="ARBA" id="ARBA00022801"/>
    </source>
</evidence>
<name>A0AAE3AIT0_9FIRM</name>
<dbReference type="PANTHER" id="PTHR16222">
    <property type="entry name" value="ADP-RIBOSYLGLYCOHYDROLASE"/>
    <property type="match status" value="1"/>
</dbReference>
<feature type="binding site" evidence="3">
    <location>
        <position position="319"/>
    </location>
    <ligand>
        <name>Mg(2+)</name>
        <dbReference type="ChEBI" id="CHEBI:18420"/>
        <label>1</label>
    </ligand>
</feature>
<gene>
    <name evidence="4" type="ORF">LKD37_16605</name>
</gene>
<evidence type="ECO:0000256" key="1">
    <source>
        <dbReference type="ARBA" id="ARBA00010702"/>
    </source>
</evidence>
<protein>
    <submittedName>
        <fullName evidence="4">ADP-ribosylglycohydrolase family protein</fullName>
    </submittedName>
</protein>
<accession>A0AAE3AIT0</accession>
<feature type="binding site" evidence="3">
    <location>
        <position position="61"/>
    </location>
    <ligand>
        <name>Mg(2+)</name>
        <dbReference type="ChEBI" id="CHEBI:18420"/>
        <label>1</label>
    </ligand>
</feature>
<comment type="cofactor">
    <cofactor evidence="3">
        <name>Mg(2+)</name>
        <dbReference type="ChEBI" id="CHEBI:18420"/>
    </cofactor>
    <text evidence="3">Binds 2 magnesium ions per subunit.</text>
</comment>
<evidence type="ECO:0000313" key="4">
    <source>
        <dbReference type="EMBL" id="MCC2131095.1"/>
    </source>
</evidence>
<reference evidence="4" key="1">
    <citation type="submission" date="2021-10" db="EMBL/GenBank/DDBJ databases">
        <title>Anaerobic single-cell dispensing facilitates the cultivation of human gut bacteria.</title>
        <authorList>
            <person name="Afrizal A."/>
        </authorList>
    </citation>
    <scope>NUCLEOTIDE SEQUENCE</scope>
    <source>
        <strain evidence="4">CLA-AA-H272</strain>
    </source>
</reference>
<comment type="similarity">
    <text evidence="1">Belongs to the ADP-ribosylglycohydrolase family.</text>
</comment>
<dbReference type="GO" id="GO:0016787">
    <property type="term" value="F:hydrolase activity"/>
    <property type="evidence" value="ECO:0007669"/>
    <property type="project" value="UniProtKB-KW"/>
</dbReference>
<feature type="binding site" evidence="3">
    <location>
        <position position="316"/>
    </location>
    <ligand>
        <name>Mg(2+)</name>
        <dbReference type="ChEBI" id="CHEBI:18420"/>
        <label>1</label>
    </ligand>
</feature>
<dbReference type="AlphaFoldDB" id="A0AAE3AIT0"/>
<comment type="caution">
    <text evidence="4">The sequence shown here is derived from an EMBL/GenBank/DDBJ whole genome shotgun (WGS) entry which is preliminary data.</text>
</comment>
<dbReference type="PANTHER" id="PTHR16222:SF24">
    <property type="entry name" value="ADP-RIBOSYLHYDROLASE ARH3"/>
    <property type="match status" value="1"/>
</dbReference>
<dbReference type="Pfam" id="PF03747">
    <property type="entry name" value="ADP_ribosyl_GH"/>
    <property type="match status" value="1"/>
</dbReference>
<keyword evidence="3" id="KW-0479">Metal-binding</keyword>
<feature type="binding site" evidence="3">
    <location>
        <position position="318"/>
    </location>
    <ligand>
        <name>Mg(2+)</name>
        <dbReference type="ChEBI" id="CHEBI:18420"/>
        <label>1</label>
    </ligand>
</feature>
<proteinExistence type="inferred from homology"/>
<evidence type="ECO:0000313" key="5">
    <source>
        <dbReference type="Proteomes" id="UP001199319"/>
    </source>
</evidence>
<keyword evidence="2" id="KW-0378">Hydrolase</keyword>
<dbReference type="InterPro" id="IPR036705">
    <property type="entry name" value="Ribosyl_crysJ1_sf"/>
</dbReference>
<feature type="binding site" evidence="3">
    <location>
        <position position="62"/>
    </location>
    <ligand>
        <name>Mg(2+)</name>
        <dbReference type="ChEBI" id="CHEBI:18420"/>
        <label>1</label>
    </ligand>
</feature>
<dbReference type="InterPro" id="IPR005502">
    <property type="entry name" value="Ribosyl_crysJ1"/>
</dbReference>
<organism evidence="4 5">
    <name type="scientific">Brotocaccenecus cirricatena</name>
    <dbReference type="NCBI Taxonomy" id="3064195"/>
    <lineage>
        <taxon>Bacteria</taxon>
        <taxon>Bacillati</taxon>
        <taxon>Bacillota</taxon>
        <taxon>Clostridia</taxon>
        <taxon>Eubacteriales</taxon>
        <taxon>Oscillospiraceae</taxon>
        <taxon>Brotocaccenecus</taxon>
    </lineage>
</organism>